<evidence type="ECO:0000256" key="2">
    <source>
        <dbReference type="ARBA" id="ARBA00009533"/>
    </source>
</evidence>
<evidence type="ECO:0000256" key="4">
    <source>
        <dbReference type="ARBA" id="ARBA00022898"/>
    </source>
</evidence>
<reference evidence="8 9" key="1">
    <citation type="submission" date="2024-03" db="EMBL/GenBank/DDBJ databases">
        <title>Novel Streptomyces species of biotechnological and ecological value are a feature of Machair soil.</title>
        <authorList>
            <person name="Prole J.R."/>
            <person name="Goodfellow M."/>
            <person name="Allenby N."/>
            <person name="Ward A.C."/>
        </authorList>
    </citation>
    <scope>NUCLEOTIDE SEQUENCE [LARGE SCALE GENOMIC DNA]</scope>
    <source>
        <strain evidence="8 9">MS1.AVA.1</strain>
    </source>
</reference>
<feature type="compositionally biased region" description="Basic residues" evidence="7">
    <location>
        <begin position="378"/>
        <end position="388"/>
    </location>
</feature>
<gene>
    <name evidence="8" type="ORF">WKI71_00355</name>
</gene>
<protein>
    <submittedName>
        <fullName evidence="8">Pyridoxal-dependent decarboxylase</fullName>
    </submittedName>
</protein>
<keyword evidence="9" id="KW-1185">Reference proteome</keyword>
<feature type="region of interest" description="Disordered" evidence="7">
    <location>
        <begin position="299"/>
        <end position="388"/>
    </location>
</feature>
<comment type="cofactor">
    <cofactor evidence="1 6">
        <name>pyridoxal 5'-phosphate</name>
        <dbReference type="ChEBI" id="CHEBI:597326"/>
    </cofactor>
</comment>
<dbReference type="InterPro" id="IPR015421">
    <property type="entry name" value="PyrdxlP-dep_Trfase_major"/>
</dbReference>
<dbReference type="PANTHER" id="PTHR45677:SF8">
    <property type="entry name" value="CYSTEINE SULFINIC ACID DECARBOXYLASE"/>
    <property type="match status" value="1"/>
</dbReference>
<evidence type="ECO:0000313" key="8">
    <source>
        <dbReference type="EMBL" id="MEJ8667561.1"/>
    </source>
</evidence>
<keyword evidence="3" id="KW-0210">Decarboxylase</keyword>
<dbReference type="Gene3D" id="3.40.640.10">
    <property type="entry name" value="Type I PLP-dependent aspartate aminotransferase-like (Major domain)"/>
    <property type="match status" value="1"/>
</dbReference>
<organism evidence="8 9">
    <name type="scientific">Streptomyces machairae</name>
    <dbReference type="NCBI Taxonomy" id="3134109"/>
    <lineage>
        <taxon>Bacteria</taxon>
        <taxon>Bacillati</taxon>
        <taxon>Actinomycetota</taxon>
        <taxon>Actinomycetes</taxon>
        <taxon>Kitasatosporales</taxon>
        <taxon>Streptomycetaceae</taxon>
        <taxon>Streptomyces</taxon>
    </lineage>
</organism>
<dbReference type="SUPFAM" id="SSF53383">
    <property type="entry name" value="PLP-dependent transferases"/>
    <property type="match status" value="1"/>
</dbReference>
<comment type="similarity">
    <text evidence="2 6">Belongs to the group II decarboxylase family.</text>
</comment>
<dbReference type="Proteomes" id="UP001376459">
    <property type="component" value="Unassembled WGS sequence"/>
</dbReference>
<evidence type="ECO:0000256" key="1">
    <source>
        <dbReference type="ARBA" id="ARBA00001933"/>
    </source>
</evidence>
<dbReference type="InterPro" id="IPR002129">
    <property type="entry name" value="PyrdxlP-dep_de-COase"/>
</dbReference>
<evidence type="ECO:0000256" key="7">
    <source>
        <dbReference type="SAM" id="MobiDB-lite"/>
    </source>
</evidence>
<dbReference type="Pfam" id="PF00282">
    <property type="entry name" value="Pyridoxal_deC"/>
    <property type="match status" value="1"/>
</dbReference>
<sequence>MDELTKILKHAAEHAATYRRSLPERPVARPVDYEALRAAFSRPLDRSPADPLTVVDELVAVAETGLVATAGPRFFGFVVGGALPAATAAEILAAGWDQNAFNAALSPAALAAEEAAGGWLKDLLGIPATASTGFVTGGQAANTAGLAAARHHLLTEAGWDVGRKGLGGAPRLRVVAGEERHATIDRSLRLLGLGTDCLEMVLTNGRGALDTDDLRRVLASDPGTPAIVCTQAGNVNTGACDDLRTACDLTHAHGGWVHVDGAFGLWAAASPATRHLVDGVELADSWACDGHKWLNVPTTAATPSVPAPPSTPTPCRTPPPTSPALTALRPVAPTTPPSPPATHEASPPGQRCANSAVTASPNWWTAAAPSPAASPKACPRRALRWSTT</sequence>
<dbReference type="EMBL" id="JBBKAK010000001">
    <property type="protein sequence ID" value="MEJ8667561.1"/>
    <property type="molecule type" value="Genomic_DNA"/>
</dbReference>
<proteinExistence type="inferred from homology"/>
<dbReference type="InterPro" id="IPR015424">
    <property type="entry name" value="PyrdxlP-dep_Trfase"/>
</dbReference>
<evidence type="ECO:0000256" key="6">
    <source>
        <dbReference type="RuleBase" id="RU000382"/>
    </source>
</evidence>
<name>A0ABU8UF76_9ACTN</name>
<evidence type="ECO:0000313" key="9">
    <source>
        <dbReference type="Proteomes" id="UP001376459"/>
    </source>
</evidence>
<keyword evidence="4 6" id="KW-0663">Pyridoxal phosphate</keyword>
<keyword evidence="5 6" id="KW-0456">Lyase</keyword>
<evidence type="ECO:0000256" key="5">
    <source>
        <dbReference type="ARBA" id="ARBA00023239"/>
    </source>
</evidence>
<feature type="compositionally biased region" description="Low complexity" evidence="7">
    <location>
        <begin position="358"/>
        <end position="377"/>
    </location>
</feature>
<dbReference type="PANTHER" id="PTHR45677">
    <property type="entry name" value="GLUTAMATE DECARBOXYLASE-RELATED"/>
    <property type="match status" value="1"/>
</dbReference>
<evidence type="ECO:0000256" key="3">
    <source>
        <dbReference type="ARBA" id="ARBA00022793"/>
    </source>
</evidence>
<feature type="compositionally biased region" description="Low complexity" evidence="7">
    <location>
        <begin position="323"/>
        <end position="332"/>
    </location>
</feature>
<accession>A0ABU8UF76</accession>
<comment type="caution">
    <text evidence="8">The sequence shown here is derived from an EMBL/GenBank/DDBJ whole genome shotgun (WGS) entry which is preliminary data.</text>
</comment>
<feature type="compositionally biased region" description="Pro residues" evidence="7">
    <location>
        <begin position="305"/>
        <end position="322"/>
    </location>
</feature>